<dbReference type="EMBL" id="GBRH01220315">
    <property type="protein sequence ID" value="JAD77580.1"/>
    <property type="molecule type" value="Transcribed_RNA"/>
</dbReference>
<evidence type="ECO:0000313" key="1">
    <source>
        <dbReference type="EMBL" id="JAD77580.1"/>
    </source>
</evidence>
<dbReference type="AlphaFoldDB" id="A0A0A9CW21"/>
<sequence>MSPSVPLPSHSDDSCHARPFLSPLPILSFSITFSLPLSRAPGCTENSEFPLPTSEGLLLLSPIPPDTAWNLCAARQSSFDTIGGGSLGLRCSLE</sequence>
<organism evidence="1">
    <name type="scientific">Arundo donax</name>
    <name type="common">Giant reed</name>
    <name type="synonym">Donax arundinaceus</name>
    <dbReference type="NCBI Taxonomy" id="35708"/>
    <lineage>
        <taxon>Eukaryota</taxon>
        <taxon>Viridiplantae</taxon>
        <taxon>Streptophyta</taxon>
        <taxon>Embryophyta</taxon>
        <taxon>Tracheophyta</taxon>
        <taxon>Spermatophyta</taxon>
        <taxon>Magnoliopsida</taxon>
        <taxon>Liliopsida</taxon>
        <taxon>Poales</taxon>
        <taxon>Poaceae</taxon>
        <taxon>PACMAD clade</taxon>
        <taxon>Arundinoideae</taxon>
        <taxon>Arundineae</taxon>
        <taxon>Arundo</taxon>
    </lineage>
</organism>
<name>A0A0A9CW21_ARUDO</name>
<protein>
    <submittedName>
        <fullName evidence="1">Uncharacterized protein</fullName>
    </submittedName>
</protein>
<reference evidence="1" key="2">
    <citation type="journal article" date="2015" name="Data Brief">
        <title>Shoot transcriptome of the giant reed, Arundo donax.</title>
        <authorList>
            <person name="Barrero R.A."/>
            <person name="Guerrero F.D."/>
            <person name="Moolhuijzen P."/>
            <person name="Goolsby J.A."/>
            <person name="Tidwell J."/>
            <person name="Bellgard S.E."/>
            <person name="Bellgard M.I."/>
        </authorList>
    </citation>
    <scope>NUCLEOTIDE SEQUENCE</scope>
    <source>
        <tissue evidence="1">Shoot tissue taken approximately 20 cm above the soil surface</tissue>
    </source>
</reference>
<accession>A0A0A9CW21</accession>
<reference evidence="1" key="1">
    <citation type="submission" date="2014-09" db="EMBL/GenBank/DDBJ databases">
        <authorList>
            <person name="Magalhaes I.L.F."/>
            <person name="Oliveira U."/>
            <person name="Santos F.R."/>
            <person name="Vidigal T.H.D.A."/>
            <person name="Brescovit A.D."/>
            <person name="Santos A.J."/>
        </authorList>
    </citation>
    <scope>NUCLEOTIDE SEQUENCE</scope>
    <source>
        <tissue evidence="1">Shoot tissue taken approximately 20 cm above the soil surface</tissue>
    </source>
</reference>
<proteinExistence type="predicted"/>